<evidence type="ECO:0000313" key="2">
    <source>
        <dbReference type="Proteomes" id="UP001596230"/>
    </source>
</evidence>
<dbReference type="EMBL" id="JBHSUB010000006">
    <property type="protein sequence ID" value="MFC6377535.1"/>
    <property type="molecule type" value="Genomic_DNA"/>
</dbReference>
<comment type="caution">
    <text evidence="1">The sequence shown here is derived from an EMBL/GenBank/DDBJ whole genome shotgun (WGS) entry which is preliminary data.</text>
</comment>
<protein>
    <submittedName>
        <fullName evidence="1">Uncharacterized protein</fullName>
    </submittedName>
</protein>
<dbReference type="Proteomes" id="UP001596230">
    <property type="component" value="Unassembled WGS sequence"/>
</dbReference>
<reference evidence="2" key="1">
    <citation type="journal article" date="2019" name="Int. J. Syst. Evol. Microbiol.">
        <title>The Global Catalogue of Microorganisms (GCM) 10K type strain sequencing project: providing services to taxonomists for standard genome sequencing and annotation.</title>
        <authorList>
            <consortium name="The Broad Institute Genomics Platform"/>
            <consortium name="The Broad Institute Genome Sequencing Center for Infectious Disease"/>
            <person name="Wu L."/>
            <person name="Ma J."/>
        </authorList>
    </citation>
    <scope>NUCLEOTIDE SEQUENCE [LARGE SCALE GENOMIC DNA]</scope>
    <source>
        <strain evidence="2">CGMCC 1.18518</strain>
    </source>
</reference>
<proteinExistence type="predicted"/>
<evidence type="ECO:0000313" key="1">
    <source>
        <dbReference type="EMBL" id="MFC6377535.1"/>
    </source>
</evidence>
<gene>
    <name evidence="1" type="ORF">ACFP9W_05435</name>
</gene>
<sequence>METLATGAELTPETFADFITRLKHDVAGKGVERHGTRDAIFNVERLRRVTGIDLSFEPERMITDSDHEREWFSPKEYWDSLNLDEKKCLNEECLESEDKFFLDLDEDDQWQFLGDRDYLSLYGYQKEWEYVNSHLTRDAAEAFIKRKAHDYPDGLRVFVDSRVWSWGFTAIIDALISGKLVIAEQKSVAE</sequence>
<organism evidence="1 2">
    <name type="scientific">Tatumella terrea</name>
    <dbReference type="NCBI Taxonomy" id="419007"/>
    <lineage>
        <taxon>Bacteria</taxon>
        <taxon>Pseudomonadati</taxon>
        <taxon>Pseudomonadota</taxon>
        <taxon>Gammaproteobacteria</taxon>
        <taxon>Enterobacterales</taxon>
        <taxon>Erwiniaceae</taxon>
        <taxon>Tatumella</taxon>
    </lineage>
</organism>
<keyword evidence="2" id="KW-1185">Reference proteome</keyword>
<dbReference type="RefSeq" id="WP_385948525.1">
    <property type="nucleotide sequence ID" value="NZ_JBHSUB010000006.1"/>
</dbReference>
<accession>A0ABW1VXY8</accession>
<name>A0ABW1VXY8_9GAMM</name>